<accession>A0ACC2BRU4</accession>
<proteinExistence type="predicted"/>
<gene>
    <name evidence="1" type="ORF">O6H91_13G005100</name>
</gene>
<evidence type="ECO:0000313" key="1">
    <source>
        <dbReference type="EMBL" id="KAJ7532476.1"/>
    </source>
</evidence>
<keyword evidence="2" id="KW-1185">Reference proteome</keyword>
<name>A0ACC2BRU4_DIPCM</name>
<sequence length="1046" mass="118459">MIACIQKIEIFVFKLLVQLRTFRSLPVLLPAYRIFEGFCYDSYLKWGHSLSAYRTVKSFPRNVNARICICRCSSLVHPNACEASLTKPMDRSSSFDRQSFGSLSRGDKGKAEIGMDWQKSSTALAPFQSATFSSMGKHRSLGWHGEGRRHSRNYAQSREATSLCGVPSFTGRGTFGNRHHERDLKSLADFSSATHLVTDNSSTDNERSIPAAISSPRKGKDLVVTTDIDQLLHPSLAVALPIDTYLSSRRSGFLETNSLEDCISYSTKLEARLDRYRQINSVVSKDPPSDWKSQERLYAPLLSPPPISPSSCDESNHPLPRKRPRLGWGQGLAKYEKKKVVEIEKVAHFESPKNQNRANLEIYGVPGICSSTGLTISTVCDRDIEKCISSDVSSKRESVKLEIAPMVCIEAFSVDAGNSSGQCGRKLGSIQNVFSARKDDFYLDFTGAPEQTSSENKMVETFGYPLAHGAFSSMEIILLNIEKVELEVDSIKKELVKLNFQIQSPDTNNLTDNECGAQGAGYPKSPVFSDPQSNSVSNDENFTKVCKSSLAKKCTLNAIQTSDGFDICFSDTLAGVLQLERDALQQKRNCDNLEAQSLIYESVKPMDIFMKSIDSVPEIFLLLSNIPGQQNFYLHNQESLLNSRKSGALSNFCEAIINENQEQANDAAKTFSHLLPSSLFLVGGKLYDSPEGSPNWFHNKEFHQRSKEELKEQLERHKKVLRFKEQLLAFRYQALSKSWKQEQFGMTKKKHRSKAVQKYDTEQRNGYMLNNQRSSSRLQLLSSGTAKDDTLSDELPSIKKFSFQSRSEKGSLKMPAMIIDEKERLSRRFVTRNALVEDPVASEQERKTLNPWTLEEEKVFLEKLCVFSKNFAKIASYLPQKTVADCIEFYYSKKKLGDFEKVLRRQKQPKKRRDYTQGSHSYLGTTSIAKRFCDLNDAVKAFREEADAYWSESERQFFLDALKLYGKDFRSIARHVGTKTVQQCKVVFRKILKRPGLEKLLELYSLKSQGDHEDGMCHLKPTSKLEKRFHLHCALERQKALTHVFN</sequence>
<organism evidence="1 2">
    <name type="scientific">Diphasiastrum complanatum</name>
    <name type="common">Issler's clubmoss</name>
    <name type="synonym">Lycopodium complanatum</name>
    <dbReference type="NCBI Taxonomy" id="34168"/>
    <lineage>
        <taxon>Eukaryota</taxon>
        <taxon>Viridiplantae</taxon>
        <taxon>Streptophyta</taxon>
        <taxon>Embryophyta</taxon>
        <taxon>Tracheophyta</taxon>
        <taxon>Lycopodiopsida</taxon>
        <taxon>Lycopodiales</taxon>
        <taxon>Lycopodiaceae</taxon>
        <taxon>Lycopodioideae</taxon>
        <taxon>Diphasiastrum</taxon>
    </lineage>
</organism>
<protein>
    <submittedName>
        <fullName evidence="1">Uncharacterized protein</fullName>
    </submittedName>
</protein>
<evidence type="ECO:0000313" key="2">
    <source>
        <dbReference type="Proteomes" id="UP001162992"/>
    </source>
</evidence>
<comment type="caution">
    <text evidence="1">The sequence shown here is derived from an EMBL/GenBank/DDBJ whole genome shotgun (WGS) entry which is preliminary data.</text>
</comment>
<reference evidence="2" key="1">
    <citation type="journal article" date="2024" name="Proc. Natl. Acad. Sci. U.S.A.">
        <title>Extraordinary preservation of gene collinearity over three hundred million years revealed in homosporous lycophytes.</title>
        <authorList>
            <person name="Li C."/>
            <person name="Wickell D."/>
            <person name="Kuo L.Y."/>
            <person name="Chen X."/>
            <person name="Nie B."/>
            <person name="Liao X."/>
            <person name="Peng D."/>
            <person name="Ji J."/>
            <person name="Jenkins J."/>
            <person name="Williams M."/>
            <person name="Shu S."/>
            <person name="Plott C."/>
            <person name="Barry K."/>
            <person name="Rajasekar S."/>
            <person name="Grimwood J."/>
            <person name="Han X."/>
            <person name="Sun S."/>
            <person name="Hou Z."/>
            <person name="He W."/>
            <person name="Dai G."/>
            <person name="Sun C."/>
            <person name="Schmutz J."/>
            <person name="Leebens-Mack J.H."/>
            <person name="Li F.W."/>
            <person name="Wang L."/>
        </authorList>
    </citation>
    <scope>NUCLEOTIDE SEQUENCE [LARGE SCALE GENOMIC DNA]</scope>
    <source>
        <strain evidence="2">cv. PW_Plant_1</strain>
    </source>
</reference>
<dbReference type="Proteomes" id="UP001162992">
    <property type="component" value="Chromosome 13"/>
</dbReference>
<dbReference type="EMBL" id="CM055104">
    <property type="protein sequence ID" value="KAJ7532476.1"/>
    <property type="molecule type" value="Genomic_DNA"/>
</dbReference>